<dbReference type="GO" id="GO:0016020">
    <property type="term" value="C:membrane"/>
    <property type="evidence" value="ECO:0007669"/>
    <property type="project" value="UniProtKB-SubCell"/>
</dbReference>
<dbReference type="InterPro" id="IPR001849">
    <property type="entry name" value="PH_domain"/>
</dbReference>
<dbReference type="InterPro" id="IPR037278">
    <property type="entry name" value="ARFGAP/RecO"/>
</dbReference>
<keyword evidence="6" id="KW-0863">Zinc-finger</keyword>
<feature type="transmembrane region" description="Helical" evidence="8">
    <location>
        <begin position="367"/>
        <end position="388"/>
    </location>
</feature>
<feature type="transmembrane region" description="Helical" evidence="8">
    <location>
        <begin position="795"/>
        <end position="816"/>
    </location>
</feature>
<comment type="subcellular location">
    <subcellularLocation>
        <location evidence="1">Membrane</location>
        <topology evidence="1">Multi-pass membrane protein</topology>
    </subcellularLocation>
</comment>
<dbReference type="Pfam" id="PF00083">
    <property type="entry name" value="Sugar_tr"/>
    <property type="match status" value="2"/>
</dbReference>
<evidence type="ECO:0000313" key="12">
    <source>
        <dbReference type="EMBL" id="KAL3313689.1"/>
    </source>
</evidence>
<evidence type="ECO:0000256" key="3">
    <source>
        <dbReference type="ARBA" id="ARBA00022692"/>
    </source>
</evidence>
<feature type="transmembrane region" description="Helical" evidence="8">
    <location>
        <begin position="727"/>
        <end position="747"/>
    </location>
</feature>
<dbReference type="InterPro" id="IPR001164">
    <property type="entry name" value="ArfGAP_dom"/>
</dbReference>
<dbReference type="Gene3D" id="1.10.220.150">
    <property type="entry name" value="Arf GTPase activating protein"/>
    <property type="match status" value="1"/>
</dbReference>
<dbReference type="InterPro" id="IPR050814">
    <property type="entry name" value="Myo-inositol_Transporter"/>
</dbReference>
<dbReference type="Pfam" id="PF01412">
    <property type="entry name" value="ArfGap"/>
    <property type="match status" value="1"/>
</dbReference>
<dbReference type="InterPro" id="IPR003663">
    <property type="entry name" value="Sugar/inositol_transpt"/>
</dbReference>
<accession>A0ABD2Q2A6</accession>
<feature type="domain" description="Major facilitator superfamily (MFS) profile" evidence="11">
    <location>
        <begin position="276"/>
        <end position="820"/>
    </location>
</feature>
<feature type="transmembrane region" description="Helical" evidence="8">
    <location>
        <begin position="341"/>
        <end position="361"/>
    </location>
</feature>
<evidence type="ECO:0000256" key="4">
    <source>
        <dbReference type="ARBA" id="ARBA00022989"/>
    </source>
</evidence>
<keyword evidence="6" id="KW-0479">Metal-binding</keyword>
<keyword evidence="6" id="KW-0862">Zinc</keyword>
<feature type="transmembrane region" description="Helical" evidence="8">
    <location>
        <begin position="561"/>
        <end position="578"/>
    </location>
</feature>
<sequence>RKQCRILIKGKNERQLQFEADSPEEKEAWCTAIREGIFNSIAKNNFQRAKTFDLATVEQLELEPLELTENQTVLESIRLLPGNRHCADCGMEDPQWVSLNLSVLVCISCAGVHRELGTHLSKIRSLDLDSIPDEQMFLLRHTGNMLSNGLWYNALSEGEEEHFKSPNWDYDERKSHIQEKYVRRYYFVPVPGTEDEINEKFQTALSKNDVTLFLHILISISSVADSSSQDRKKQFLELTSQLSEKGFTQIVEWQMTSLSCAQASKSMRSKVYLCKTALVSAVSGFLFGYDTGVISGAMIQLRQIFSLDYLYQELVISVTIIAAALFAFISGPASERFGRSPILKISSLLFLAGSVIIAIAHSTTMLLIGRFVVGCAIGLSSMITPMYLAECAPVSYRGLLITLNTLFITGGQFLASLLDGALYYNRENGWRYMLGLAAIPAAIQFIGLFFLDESPRWLALHGRPEEARAVLKKIYDEKFAEEDDSIVEKELSQILQSSLQQEEEHESEEMQDTTDPSVALSHKRKVRNSWLKMFTSKGLLKAMAIGCGLQLFQQLSGINTVMYYGASILSMAGMTAGAENESSVVWLAALVAFMNFAFSVLGMYLVNKMRRRTLLISSLICVSLSLVLLGAGFKIIEKTSSQVTVDEAGGQLGDMCHSSLTCDQCVQHTDQICGYCFEVDPTNMSIVNGSCARAVQDYATQAIYGRCSNTSRPTNIHWIMDACPTKYSWMILIGLVFYLMGFAPGMGHLPWIINVELYPNWARSNGNALAVATNWLANLIISMTFLTMTASLTRYGTFFLFAGFAILGAILSYLFVPETKGISIDEITIN</sequence>
<dbReference type="NCBIfam" id="TIGR00879">
    <property type="entry name" value="SP"/>
    <property type="match status" value="1"/>
</dbReference>
<dbReference type="InterPro" id="IPR020846">
    <property type="entry name" value="MFS_dom"/>
</dbReference>
<evidence type="ECO:0000259" key="10">
    <source>
        <dbReference type="PROSITE" id="PS50115"/>
    </source>
</evidence>
<dbReference type="GO" id="GO:0008270">
    <property type="term" value="F:zinc ion binding"/>
    <property type="evidence" value="ECO:0007669"/>
    <property type="project" value="UniProtKB-KW"/>
</dbReference>
<evidence type="ECO:0000256" key="5">
    <source>
        <dbReference type="ARBA" id="ARBA00023136"/>
    </source>
</evidence>
<evidence type="ECO:0000259" key="9">
    <source>
        <dbReference type="PROSITE" id="PS50003"/>
    </source>
</evidence>
<evidence type="ECO:0000256" key="6">
    <source>
        <dbReference type="PROSITE-ProRule" id="PRU00288"/>
    </source>
</evidence>
<dbReference type="SMART" id="SM00105">
    <property type="entry name" value="ArfGap"/>
    <property type="match status" value="1"/>
</dbReference>
<feature type="transmembrane region" description="Helical" evidence="8">
    <location>
        <begin position="272"/>
        <end position="289"/>
    </location>
</feature>
<dbReference type="InterPro" id="IPR005828">
    <property type="entry name" value="MFS_sugar_transport-like"/>
</dbReference>
<dbReference type="Gene3D" id="1.20.1250.20">
    <property type="entry name" value="MFS general substrate transporter like domains"/>
    <property type="match status" value="2"/>
</dbReference>
<feature type="transmembrane region" description="Helical" evidence="8">
    <location>
        <begin position="309"/>
        <end position="329"/>
    </location>
</feature>
<dbReference type="InterPro" id="IPR036259">
    <property type="entry name" value="MFS_trans_sf"/>
</dbReference>
<keyword evidence="5 8" id="KW-0472">Membrane</keyword>
<feature type="transmembrane region" description="Helical" evidence="8">
    <location>
        <begin position="400"/>
        <end position="424"/>
    </location>
</feature>
<dbReference type="CDD" id="cd08204">
    <property type="entry name" value="ArfGap"/>
    <property type="match status" value="1"/>
</dbReference>
<keyword evidence="13" id="KW-1185">Reference proteome</keyword>
<feature type="compositionally biased region" description="Acidic residues" evidence="7">
    <location>
        <begin position="501"/>
        <end position="512"/>
    </location>
</feature>
<feature type="transmembrane region" description="Helical" evidence="8">
    <location>
        <begin position="430"/>
        <end position="451"/>
    </location>
</feature>
<dbReference type="PRINTS" id="PR00171">
    <property type="entry name" value="SUGRTRNSPORT"/>
</dbReference>
<evidence type="ECO:0000259" key="11">
    <source>
        <dbReference type="PROSITE" id="PS50850"/>
    </source>
</evidence>
<dbReference type="AlphaFoldDB" id="A0ABD2Q2A6"/>
<comment type="caution">
    <text evidence="12">The sequence shown here is derived from an EMBL/GenBank/DDBJ whole genome shotgun (WGS) entry which is preliminary data.</text>
</comment>
<evidence type="ECO:0000313" key="13">
    <source>
        <dbReference type="Proteomes" id="UP001626550"/>
    </source>
</evidence>
<organism evidence="12 13">
    <name type="scientific">Cichlidogyrus casuarinus</name>
    <dbReference type="NCBI Taxonomy" id="1844966"/>
    <lineage>
        <taxon>Eukaryota</taxon>
        <taxon>Metazoa</taxon>
        <taxon>Spiralia</taxon>
        <taxon>Lophotrochozoa</taxon>
        <taxon>Platyhelminthes</taxon>
        <taxon>Monogenea</taxon>
        <taxon>Monopisthocotylea</taxon>
        <taxon>Dactylogyridea</taxon>
        <taxon>Ancyrocephalidae</taxon>
        <taxon>Cichlidogyrus</taxon>
    </lineage>
</organism>
<dbReference type="PANTHER" id="PTHR48020:SF12">
    <property type="entry name" value="PROTON MYO-INOSITOL COTRANSPORTER"/>
    <property type="match status" value="1"/>
</dbReference>
<gene>
    <name evidence="12" type="ORF">Ciccas_007710</name>
</gene>
<name>A0ABD2Q2A6_9PLAT</name>
<dbReference type="SUPFAM" id="SSF103473">
    <property type="entry name" value="MFS general substrate transporter"/>
    <property type="match status" value="1"/>
</dbReference>
<evidence type="ECO:0000256" key="8">
    <source>
        <dbReference type="SAM" id="Phobius"/>
    </source>
</evidence>
<dbReference type="SUPFAM" id="SSF57863">
    <property type="entry name" value="ArfGap/RecO-like zinc finger"/>
    <property type="match status" value="1"/>
</dbReference>
<dbReference type="PROSITE" id="PS50115">
    <property type="entry name" value="ARFGAP"/>
    <property type="match status" value="1"/>
</dbReference>
<dbReference type="PANTHER" id="PTHR48020">
    <property type="entry name" value="PROTON MYO-INOSITOL COTRANSPORTER"/>
    <property type="match status" value="1"/>
</dbReference>
<protein>
    <submittedName>
        <fullName evidence="12">Uncharacterized protein</fullName>
    </submittedName>
</protein>
<feature type="transmembrane region" description="Helical" evidence="8">
    <location>
        <begin position="613"/>
        <end position="636"/>
    </location>
</feature>
<dbReference type="PROSITE" id="PS50850">
    <property type="entry name" value="MFS"/>
    <property type="match status" value="1"/>
</dbReference>
<dbReference type="InterPro" id="IPR038508">
    <property type="entry name" value="ArfGAP_dom_sf"/>
</dbReference>
<dbReference type="EMBL" id="JBJKFK010001225">
    <property type="protein sequence ID" value="KAL3313689.1"/>
    <property type="molecule type" value="Genomic_DNA"/>
</dbReference>
<feature type="domain" description="Arf-GAP" evidence="10">
    <location>
        <begin position="71"/>
        <end position="195"/>
    </location>
</feature>
<keyword evidence="2" id="KW-0813">Transport</keyword>
<feature type="transmembrane region" description="Helical" evidence="8">
    <location>
        <begin position="584"/>
        <end position="606"/>
    </location>
</feature>
<feature type="transmembrane region" description="Helical" evidence="8">
    <location>
        <begin position="768"/>
        <end position="789"/>
    </location>
</feature>
<keyword evidence="4 8" id="KW-1133">Transmembrane helix</keyword>
<evidence type="ECO:0000256" key="1">
    <source>
        <dbReference type="ARBA" id="ARBA00004141"/>
    </source>
</evidence>
<dbReference type="Proteomes" id="UP001626550">
    <property type="component" value="Unassembled WGS sequence"/>
</dbReference>
<feature type="non-terminal residue" evidence="12">
    <location>
        <position position="1"/>
    </location>
</feature>
<evidence type="ECO:0000256" key="2">
    <source>
        <dbReference type="ARBA" id="ARBA00022448"/>
    </source>
</evidence>
<feature type="region of interest" description="Disordered" evidence="7">
    <location>
        <begin position="498"/>
        <end position="518"/>
    </location>
</feature>
<dbReference type="PROSITE" id="PS50003">
    <property type="entry name" value="PH_DOMAIN"/>
    <property type="match status" value="1"/>
</dbReference>
<proteinExistence type="predicted"/>
<evidence type="ECO:0000256" key="7">
    <source>
        <dbReference type="SAM" id="MobiDB-lite"/>
    </source>
</evidence>
<reference evidence="12 13" key="1">
    <citation type="submission" date="2024-11" db="EMBL/GenBank/DDBJ databases">
        <title>Adaptive evolution of stress response genes in parasites aligns with host niche diversity.</title>
        <authorList>
            <person name="Hahn C."/>
            <person name="Resl P."/>
        </authorList>
    </citation>
    <scope>NUCLEOTIDE SEQUENCE [LARGE SCALE GENOMIC DNA]</scope>
    <source>
        <strain evidence="12">EGGRZ-B1_66</strain>
        <tissue evidence="12">Body</tissue>
    </source>
</reference>
<keyword evidence="3 8" id="KW-0812">Transmembrane</keyword>
<feature type="domain" description="PH" evidence="9">
    <location>
        <begin position="1"/>
        <end position="38"/>
    </location>
</feature>